<organism evidence="4 5">
    <name type="scientific">[Clostridium] citroniae WAL-19142</name>
    <dbReference type="NCBI Taxonomy" id="742734"/>
    <lineage>
        <taxon>Bacteria</taxon>
        <taxon>Bacillati</taxon>
        <taxon>Bacillota</taxon>
        <taxon>Clostridia</taxon>
        <taxon>Lachnospirales</taxon>
        <taxon>Lachnospiraceae</taxon>
        <taxon>Enterocloster</taxon>
    </lineage>
</organism>
<dbReference type="InterPro" id="IPR005025">
    <property type="entry name" value="FMN_Rdtase-like_dom"/>
</dbReference>
<sequence>MKKRMVALLGSPHKTGSTASMLDCAVKEAMGNGWEVTVIHLYEKQIGYCQGCRACMGTGICVHHDDLQEIAGLIKSCDRVVLAAPTYWANVPAVVKNLFDRLLGTAMEETAAFPRPRLSPGQGYLLLTACNTPYPFSWIFGQSRGAIRAMNEFFKTSGMKKLGTVAFAGAKGRSHLPAGIQKRIIHALK</sequence>
<dbReference type="SUPFAM" id="SSF52218">
    <property type="entry name" value="Flavoproteins"/>
    <property type="match status" value="1"/>
</dbReference>
<evidence type="ECO:0000259" key="3">
    <source>
        <dbReference type="Pfam" id="PF03358"/>
    </source>
</evidence>
<feature type="domain" description="NADPH-dependent FMN reductase-like" evidence="3">
    <location>
        <begin position="4"/>
        <end position="102"/>
    </location>
</feature>
<dbReference type="OrthoDB" id="9790975at2"/>
<dbReference type="PANTHER" id="PTHR43278:SF4">
    <property type="entry name" value="NAD(P)H-DEPENDENT FMN-CONTAINING OXIDOREDUCTASE YWQN-RELATED"/>
    <property type="match status" value="1"/>
</dbReference>
<dbReference type="EMBL" id="ADLK01000024">
    <property type="protein sequence ID" value="KMW18342.1"/>
    <property type="molecule type" value="Genomic_DNA"/>
</dbReference>
<dbReference type="InterPro" id="IPR029039">
    <property type="entry name" value="Flavoprotein-like_sf"/>
</dbReference>
<evidence type="ECO:0000313" key="4">
    <source>
        <dbReference type="EMBL" id="KMW18342.1"/>
    </source>
</evidence>
<dbReference type="InterPro" id="IPR051796">
    <property type="entry name" value="ISF_SsuE-like"/>
</dbReference>
<proteinExistence type="predicted"/>
<evidence type="ECO:0000313" key="5">
    <source>
        <dbReference type="Proteomes" id="UP000037392"/>
    </source>
</evidence>
<gene>
    <name evidence="4" type="ORF">HMPREF9470_03252</name>
</gene>
<protein>
    <recommendedName>
        <fullName evidence="3">NADPH-dependent FMN reductase-like domain-containing protein</fullName>
    </recommendedName>
</protein>
<dbReference type="PANTHER" id="PTHR43278">
    <property type="entry name" value="NAD(P)H-DEPENDENT FMN-CONTAINING OXIDOREDUCTASE YWQN-RELATED"/>
    <property type="match status" value="1"/>
</dbReference>
<dbReference type="GO" id="GO:0016491">
    <property type="term" value="F:oxidoreductase activity"/>
    <property type="evidence" value="ECO:0007669"/>
    <property type="project" value="InterPro"/>
</dbReference>
<dbReference type="RefSeq" id="WP_045091303.1">
    <property type="nucleotide sequence ID" value="NZ_KQ235879.1"/>
</dbReference>
<evidence type="ECO:0000256" key="1">
    <source>
        <dbReference type="ARBA" id="ARBA00022630"/>
    </source>
</evidence>
<keyword evidence="1" id="KW-0285">Flavoprotein</keyword>
<keyword evidence="2" id="KW-0288">FMN</keyword>
<accession>A0A0J9BZC8</accession>
<reference evidence="4 5" key="1">
    <citation type="submission" date="2011-04" db="EMBL/GenBank/DDBJ databases">
        <title>The Genome Sequence of Clostridium citroniae WAL-19142.</title>
        <authorList>
            <consortium name="The Broad Institute Genome Sequencing Platform"/>
            <person name="Earl A."/>
            <person name="Ward D."/>
            <person name="Feldgarden M."/>
            <person name="Gevers D."/>
            <person name="Warren Y.A."/>
            <person name="Tyrrell K.L."/>
            <person name="Citron D.M."/>
            <person name="Goldstein E.J."/>
            <person name="Daigneault M."/>
            <person name="Allen-Vercoe E."/>
            <person name="Young S.K."/>
            <person name="Zeng Q."/>
            <person name="Gargeya S."/>
            <person name="Fitzgerald M."/>
            <person name="Haas B."/>
            <person name="Abouelleil A."/>
            <person name="Alvarado L."/>
            <person name="Arachchi H.M."/>
            <person name="Berlin A."/>
            <person name="Brown A."/>
            <person name="Chapman S.B."/>
            <person name="Chen Z."/>
            <person name="Dunbar C."/>
            <person name="Freedman E."/>
            <person name="Gearin G."/>
            <person name="Gellesch M."/>
            <person name="Goldberg J."/>
            <person name="Griggs A."/>
            <person name="Gujja S."/>
            <person name="Heilman E.R."/>
            <person name="Heiman D."/>
            <person name="Howarth C."/>
            <person name="Larson L."/>
            <person name="Lui A."/>
            <person name="MacDonald P.J."/>
            <person name="Mehta T."/>
            <person name="Montmayeur A."/>
            <person name="Murphy C."/>
            <person name="Neiman D."/>
            <person name="Pearson M."/>
            <person name="Priest M."/>
            <person name="Roberts A."/>
            <person name="Saif S."/>
            <person name="Shea T."/>
            <person name="Shenoy N."/>
            <person name="Sisk P."/>
            <person name="Stolte C."/>
            <person name="Sykes S."/>
            <person name="White J."/>
            <person name="Yandava C."/>
            <person name="Wortman J."/>
            <person name="Nusbaum C."/>
            <person name="Birren B."/>
        </authorList>
    </citation>
    <scope>NUCLEOTIDE SEQUENCE [LARGE SCALE GENOMIC DNA]</scope>
    <source>
        <strain evidence="4 5">WAL-19142</strain>
    </source>
</reference>
<dbReference type="AlphaFoldDB" id="A0A0J9BZC8"/>
<evidence type="ECO:0000256" key="2">
    <source>
        <dbReference type="ARBA" id="ARBA00022643"/>
    </source>
</evidence>
<name>A0A0J9BZC8_9FIRM</name>
<dbReference type="Gene3D" id="3.40.50.360">
    <property type="match status" value="1"/>
</dbReference>
<comment type="caution">
    <text evidence="4">The sequence shown here is derived from an EMBL/GenBank/DDBJ whole genome shotgun (WGS) entry which is preliminary data.</text>
</comment>
<dbReference type="Pfam" id="PF03358">
    <property type="entry name" value="FMN_red"/>
    <property type="match status" value="1"/>
</dbReference>
<dbReference type="GeneID" id="93162215"/>
<dbReference type="PATRIC" id="fig|742734.4.peg.3482"/>
<dbReference type="Proteomes" id="UP000037392">
    <property type="component" value="Unassembled WGS sequence"/>
</dbReference>